<protein>
    <submittedName>
        <fullName evidence="2">Uncharacterized protein</fullName>
    </submittedName>
</protein>
<dbReference type="EMBL" id="BDQX01000140">
    <property type="protein sequence ID" value="GBG08177.1"/>
    <property type="molecule type" value="Genomic_DNA"/>
</dbReference>
<dbReference type="AlphaFoldDB" id="A0A2R5ENN0"/>
<evidence type="ECO:0000256" key="1">
    <source>
        <dbReference type="SAM" id="MobiDB-lite"/>
    </source>
</evidence>
<reference evidence="2 3" key="1">
    <citation type="submission" date="2017-08" db="EMBL/GenBank/DDBJ databases">
        <title>Substantial Increase in Enzyme Production by Combined Drug-Resistance Mutations in Paenibacillus agaridevorans.</title>
        <authorList>
            <person name="Tanaka Y."/>
            <person name="Funane K."/>
            <person name="Hosaka T."/>
            <person name="Shiwa Y."/>
            <person name="Fujita N."/>
            <person name="Miyazaki T."/>
            <person name="Yoshikawa H."/>
            <person name="Murakami K."/>
            <person name="Kasahara K."/>
            <person name="Inaoka T."/>
            <person name="Hiraga Y."/>
            <person name="Ochi K."/>
        </authorList>
    </citation>
    <scope>NUCLEOTIDE SEQUENCE [LARGE SCALE GENOMIC DNA]</scope>
    <source>
        <strain evidence="2 3">T-3040</strain>
    </source>
</reference>
<gene>
    <name evidence="2" type="ORF">PAT3040_02745</name>
</gene>
<evidence type="ECO:0000313" key="3">
    <source>
        <dbReference type="Proteomes" id="UP000245202"/>
    </source>
</evidence>
<accession>A0A2R5ENN0</accession>
<sequence>MLTTAGLTLAAALIARSDGSPVATSPLGVEPPMPPPPPGALPKPPKTAPKINVAATALVNDEINAIRTFDHLRSPLLYGNLESSCRLCRTVRLDTLVE</sequence>
<name>A0A2R5ENN0_9BACL</name>
<keyword evidence="3" id="KW-1185">Reference proteome</keyword>
<proteinExistence type="predicted"/>
<dbReference type="Proteomes" id="UP000245202">
    <property type="component" value="Unassembled WGS sequence"/>
</dbReference>
<feature type="region of interest" description="Disordered" evidence="1">
    <location>
        <begin position="19"/>
        <end position="47"/>
    </location>
</feature>
<organism evidence="2 3">
    <name type="scientific">Paenibacillus agaridevorans</name>
    <dbReference type="NCBI Taxonomy" id="171404"/>
    <lineage>
        <taxon>Bacteria</taxon>
        <taxon>Bacillati</taxon>
        <taxon>Bacillota</taxon>
        <taxon>Bacilli</taxon>
        <taxon>Bacillales</taxon>
        <taxon>Paenibacillaceae</taxon>
        <taxon>Paenibacillus</taxon>
    </lineage>
</organism>
<evidence type="ECO:0000313" key="2">
    <source>
        <dbReference type="EMBL" id="GBG08177.1"/>
    </source>
</evidence>
<feature type="compositionally biased region" description="Pro residues" evidence="1">
    <location>
        <begin position="29"/>
        <end position="47"/>
    </location>
</feature>
<comment type="caution">
    <text evidence="2">The sequence shown here is derived from an EMBL/GenBank/DDBJ whole genome shotgun (WGS) entry which is preliminary data.</text>
</comment>